<gene>
    <name evidence="5" type="primary">6036429</name>
    <name evidence="4" type="ORF">CpipJ_CPIJ004960</name>
</gene>
<dbReference type="InterPro" id="IPR031167">
    <property type="entry name" value="G_OBG"/>
</dbReference>
<dbReference type="Pfam" id="PF17835">
    <property type="entry name" value="NOG1_N"/>
    <property type="match status" value="1"/>
</dbReference>
<dbReference type="PRINTS" id="PR00326">
    <property type="entry name" value="GTP1OBG"/>
</dbReference>
<dbReference type="VEuPathDB" id="VectorBase:CQUJHB005116"/>
<keyword evidence="6" id="KW-1185">Reference proteome</keyword>
<dbReference type="FunFam" id="1.20.120.1190:FF:000001">
    <property type="entry name" value="Nucleolar GTP-binding protein 1"/>
    <property type="match status" value="1"/>
</dbReference>
<dbReference type="PROSITE" id="PS51710">
    <property type="entry name" value="G_OBG"/>
    <property type="match status" value="1"/>
</dbReference>
<name>B0WCP7_CULQU</name>
<dbReference type="PANTHER" id="PTHR45759">
    <property type="entry name" value="NUCLEOLAR GTP-BINDING PROTEIN 1"/>
    <property type="match status" value="1"/>
</dbReference>
<dbReference type="SUPFAM" id="SSF52540">
    <property type="entry name" value="P-loop containing nucleoside triphosphate hydrolases"/>
    <property type="match status" value="1"/>
</dbReference>
<dbReference type="KEGG" id="cqu:CpipJ_CPIJ004960"/>
<evidence type="ECO:0000313" key="4">
    <source>
        <dbReference type="EMBL" id="EDS43698.1"/>
    </source>
</evidence>
<dbReference type="EnsemblMetazoa" id="CPIJ004960-RA">
    <property type="protein sequence ID" value="CPIJ004960-PA"/>
    <property type="gene ID" value="CPIJ004960"/>
</dbReference>
<evidence type="ECO:0000259" key="3">
    <source>
        <dbReference type="PROSITE" id="PS51710"/>
    </source>
</evidence>
<dbReference type="VEuPathDB" id="VectorBase:CPIJ004960"/>
<evidence type="ECO:0000256" key="2">
    <source>
        <dbReference type="SAM" id="MobiDB-lite"/>
    </source>
</evidence>
<dbReference type="eggNOG" id="KOG1490">
    <property type="taxonomic scope" value="Eukaryota"/>
</dbReference>
<evidence type="ECO:0000313" key="5">
    <source>
        <dbReference type="EnsemblMetazoa" id="CPIJ004960-PA"/>
    </source>
</evidence>
<reference evidence="4" key="1">
    <citation type="submission" date="2007-03" db="EMBL/GenBank/DDBJ databases">
        <title>Annotation of Culex pipiens quinquefasciatus.</title>
        <authorList>
            <consortium name="The Broad Institute Genome Sequencing Platform"/>
            <person name="Atkinson P.W."/>
            <person name="Hemingway J."/>
            <person name="Christensen B.M."/>
            <person name="Higgs S."/>
            <person name="Kodira C."/>
            <person name="Hannick L."/>
            <person name="Megy K."/>
            <person name="O'Leary S."/>
            <person name="Pearson M."/>
            <person name="Haas B.J."/>
            <person name="Mauceli E."/>
            <person name="Wortman J.R."/>
            <person name="Lee N.H."/>
            <person name="Guigo R."/>
            <person name="Stanke M."/>
            <person name="Alvarado L."/>
            <person name="Amedeo P."/>
            <person name="Antoine C.H."/>
            <person name="Arensburger P."/>
            <person name="Bidwell S.L."/>
            <person name="Crawford M."/>
            <person name="Camaro F."/>
            <person name="Devon K."/>
            <person name="Engels R."/>
            <person name="Hammond M."/>
            <person name="Howarth C."/>
            <person name="Koehrsen M."/>
            <person name="Lawson D."/>
            <person name="Montgomery P."/>
            <person name="Nene V."/>
            <person name="Nusbaum C."/>
            <person name="Puiu D."/>
            <person name="Romero-Severson J."/>
            <person name="Severson D.W."/>
            <person name="Shumway M."/>
            <person name="Sisk P."/>
            <person name="Stolte C."/>
            <person name="Zeng Q."/>
            <person name="Eisenstadt E."/>
            <person name="Fraser-Liggett C."/>
            <person name="Strausberg R."/>
            <person name="Galagan J."/>
            <person name="Birren B."/>
            <person name="Collins F.H."/>
        </authorList>
    </citation>
    <scope>NUCLEOTIDE SEQUENCE [LARGE SCALE GENOMIC DNA]</scope>
    <source>
        <strain evidence="4">JHB</strain>
    </source>
</reference>
<dbReference type="HOGENOM" id="CLU_011784_5_2_1"/>
<proteinExistence type="predicted"/>
<evidence type="ECO:0000256" key="1">
    <source>
        <dbReference type="ARBA" id="ARBA00022741"/>
    </source>
</evidence>
<evidence type="ECO:0000313" key="6">
    <source>
        <dbReference type="Proteomes" id="UP000002320"/>
    </source>
</evidence>
<dbReference type="InterPro" id="IPR041623">
    <property type="entry name" value="NOG1_N"/>
</dbReference>
<dbReference type="OMA" id="ESSEMCA"/>
<feature type="region of interest" description="Disordered" evidence="2">
    <location>
        <begin position="299"/>
        <end position="348"/>
    </location>
</feature>
<dbReference type="GO" id="GO:0005525">
    <property type="term" value="F:GTP binding"/>
    <property type="evidence" value="ECO:0007669"/>
    <property type="project" value="InterPro"/>
</dbReference>
<dbReference type="InParanoid" id="B0WCP7"/>
<dbReference type="Gene3D" id="3.40.50.300">
    <property type="entry name" value="P-loop containing nucleotide triphosphate hydrolases"/>
    <property type="match status" value="1"/>
</dbReference>
<reference evidence="5" key="2">
    <citation type="submission" date="2021-02" db="UniProtKB">
        <authorList>
            <consortium name="EnsemblMetazoa"/>
        </authorList>
    </citation>
    <scope>IDENTIFICATION</scope>
    <source>
        <strain evidence="5">JHB</strain>
    </source>
</reference>
<organism>
    <name type="scientific">Culex quinquefasciatus</name>
    <name type="common">Southern house mosquito</name>
    <name type="synonym">Culex pungens</name>
    <dbReference type="NCBI Taxonomy" id="7176"/>
    <lineage>
        <taxon>Eukaryota</taxon>
        <taxon>Metazoa</taxon>
        <taxon>Ecdysozoa</taxon>
        <taxon>Arthropoda</taxon>
        <taxon>Hexapoda</taxon>
        <taxon>Insecta</taxon>
        <taxon>Pterygota</taxon>
        <taxon>Neoptera</taxon>
        <taxon>Endopterygota</taxon>
        <taxon>Diptera</taxon>
        <taxon>Nematocera</taxon>
        <taxon>Culicoidea</taxon>
        <taxon>Culicidae</taxon>
        <taxon>Culicinae</taxon>
        <taxon>Culicini</taxon>
        <taxon>Culex</taxon>
        <taxon>Culex</taxon>
    </lineage>
</organism>
<feature type="compositionally biased region" description="Basic and acidic residues" evidence="2">
    <location>
        <begin position="334"/>
        <end position="348"/>
    </location>
</feature>
<dbReference type="InterPro" id="IPR027417">
    <property type="entry name" value="P-loop_NTPase"/>
</dbReference>
<keyword evidence="1" id="KW-0547">Nucleotide-binding</keyword>
<dbReference type="AlphaFoldDB" id="B0WCP7"/>
<dbReference type="Gene3D" id="1.20.120.1190">
    <property type="match status" value="1"/>
</dbReference>
<dbReference type="EMBL" id="DS231889">
    <property type="protein sequence ID" value="EDS43698.1"/>
    <property type="molecule type" value="Genomic_DNA"/>
</dbReference>
<accession>B0WCP7</accession>
<feature type="domain" description="OBG-type G" evidence="3">
    <location>
        <begin position="194"/>
        <end position="260"/>
    </location>
</feature>
<dbReference type="Proteomes" id="UP000002320">
    <property type="component" value="Unassembled WGS sequence"/>
</dbReference>
<sequence>MCCPGRCSTVFLVFPVDQRSGTAAKMSLYNFKKIMVVPPAKAFIDIMLSKTQRKTPTVVHKHYKISRIRGFYMRKVKFTQQNFHDRLSQIIQDFPKLDDVHPFYADLMNVLYDKDHYKLALGQLNTARHLIDTVAKDYVRLLKFGDSLYRCKQLKKAALGRMATIMKRQASNLTYLEQVRQHLSRLPSIDPYTRTIIICGFPNVGKSSFINKVTRADVEVQPYAFTTKSLYVGHMDYKYLRWQVIDTPGILDHPLEERNRSAAQAAEIPRLSHSAAGVARSLKMYETTALQSIPQIFFPGNRQPQRARHRGKRCPPPLFPQIPARDGILSSSDSEEKRGRQRQQRESM</sequence>
<dbReference type="Pfam" id="PF01926">
    <property type="entry name" value="MMR_HSR1"/>
    <property type="match status" value="1"/>
</dbReference>
<dbReference type="OrthoDB" id="415015at2759"/>
<dbReference type="STRING" id="7176.B0WCP7"/>
<dbReference type="InterPro" id="IPR006073">
    <property type="entry name" value="GTP-bd"/>
</dbReference>
<protein>
    <submittedName>
        <fullName evidence="4 5">Nucleolar GTP-binding protein</fullName>
    </submittedName>
</protein>